<reference evidence="2" key="1">
    <citation type="journal article" date="2017" name="Appl. Environ. Microbiol.">
        <title>Genomic Analysis of Calderihabitans maritimus KKC1, a Thermophilic, Hydrogenogenic, Carboxydotrophic Bacterium Isolated from Marine Sediment.</title>
        <authorList>
            <person name="Omae K."/>
            <person name="Yoneda Y."/>
            <person name="Fukuyama Y."/>
            <person name="Yoshida T."/>
            <person name="Sako Y."/>
        </authorList>
    </citation>
    <scope>NUCLEOTIDE SEQUENCE [LARGE SCALE GENOMIC DNA]</scope>
    <source>
        <strain evidence="2">KKC1</strain>
    </source>
</reference>
<name>A0A1Z5HYG4_9FIRM</name>
<protein>
    <submittedName>
        <fullName evidence="1">Uncharacterized protein</fullName>
    </submittedName>
</protein>
<accession>A0A1Z5HYG4</accession>
<organism evidence="1 2">
    <name type="scientific">Calderihabitans maritimus</name>
    <dbReference type="NCBI Taxonomy" id="1246530"/>
    <lineage>
        <taxon>Bacteria</taxon>
        <taxon>Bacillati</taxon>
        <taxon>Bacillota</taxon>
        <taxon>Clostridia</taxon>
        <taxon>Neomoorellales</taxon>
        <taxon>Calderihabitantaceae</taxon>
        <taxon>Calderihabitans</taxon>
    </lineage>
</organism>
<proteinExistence type="predicted"/>
<sequence>LLKSCTGAFLLLKLLLRFQVR</sequence>
<evidence type="ECO:0000313" key="1">
    <source>
        <dbReference type="EMBL" id="GAW94330.1"/>
    </source>
</evidence>
<gene>
    <name evidence="1" type="ORF">KKC1_34380</name>
</gene>
<feature type="non-terminal residue" evidence="1">
    <location>
        <position position="1"/>
    </location>
</feature>
<comment type="caution">
    <text evidence="1">The sequence shown here is derived from an EMBL/GenBank/DDBJ whole genome shotgun (WGS) entry which is preliminary data.</text>
</comment>
<dbReference type="Proteomes" id="UP000197032">
    <property type="component" value="Unassembled WGS sequence"/>
</dbReference>
<evidence type="ECO:0000313" key="2">
    <source>
        <dbReference type="Proteomes" id="UP000197032"/>
    </source>
</evidence>
<dbReference type="EMBL" id="BDGJ01000215">
    <property type="protein sequence ID" value="GAW94330.1"/>
    <property type="molecule type" value="Genomic_DNA"/>
</dbReference>
<dbReference type="AlphaFoldDB" id="A0A1Z5HYG4"/>
<keyword evidence="2" id="KW-1185">Reference proteome</keyword>